<evidence type="ECO:0000259" key="3">
    <source>
        <dbReference type="PROSITE" id="PS50801"/>
    </source>
</evidence>
<dbReference type="PANTHER" id="PTHR33495:SF2">
    <property type="entry name" value="ANTI-SIGMA FACTOR ANTAGONIST TM_1081-RELATED"/>
    <property type="match status" value="1"/>
</dbReference>
<dbReference type="Pfam" id="PF01740">
    <property type="entry name" value="STAS"/>
    <property type="match status" value="1"/>
</dbReference>
<dbReference type="Gene3D" id="3.30.750.24">
    <property type="entry name" value="STAS domain"/>
    <property type="match status" value="1"/>
</dbReference>
<dbReference type="PROSITE" id="PS50801">
    <property type="entry name" value="STAS"/>
    <property type="match status" value="1"/>
</dbReference>
<dbReference type="InterPro" id="IPR036513">
    <property type="entry name" value="STAS_dom_sf"/>
</dbReference>
<dbReference type="NCBIfam" id="TIGR00377">
    <property type="entry name" value="ant_ant_sig"/>
    <property type="match status" value="1"/>
</dbReference>
<evidence type="ECO:0000313" key="5">
    <source>
        <dbReference type="Proteomes" id="UP000272908"/>
    </source>
</evidence>
<dbReference type="SUPFAM" id="SSF52091">
    <property type="entry name" value="SpoIIaa-like"/>
    <property type="match status" value="1"/>
</dbReference>
<evidence type="ECO:0000256" key="2">
    <source>
        <dbReference type="RuleBase" id="RU003749"/>
    </source>
</evidence>
<comment type="similarity">
    <text evidence="1 2">Belongs to the anti-sigma-factor antagonist family.</text>
</comment>
<dbReference type="Proteomes" id="UP000272908">
    <property type="component" value="Unassembled WGS sequence"/>
</dbReference>
<dbReference type="CDD" id="cd07043">
    <property type="entry name" value="STAS_anti-anti-sigma_factors"/>
    <property type="match status" value="1"/>
</dbReference>
<proteinExistence type="inferred from homology"/>
<reference evidence="5" key="1">
    <citation type="submission" date="2018-08" db="EMBL/GenBank/DDBJ databases">
        <authorList>
            <person name="Rodrigo-Torres L."/>
            <person name="Arahal R. D."/>
            <person name="Lucena T."/>
        </authorList>
    </citation>
    <scope>NUCLEOTIDE SEQUENCE [LARGE SCALE GENOMIC DNA]</scope>
    <source>
        <strain evidence="5">CECT 7235</strain>
    </source>
</reference>
<evidence type="ECO:0000313" key="4">
    <source>
        <dbReference type="EMBL" id="SUZ31163.1"/>
    </source>
</evidence>
<accession>A0A3B0M5X0</accession>
<dbReference type="RefSeq" id="WP_121093464.1">
    <property type="nucleotide sequence ID" value="NZ_UIHC01000006.1"/>
</dbReference>
<gene>
    <name evidence="4" type="primary">spoIIAA</name>
    <name evidence="4" type="ORF">ROE7235_00899</name>
</gene>
<evidence type="ECO:0000256" key="1">
    <source>
        <dbReference type="ARBA" id="ARBA00009013"/>
    </source>
</evidence>
<dbReference type="PANTHER" id="PTHR33495">
    <property type="entry name" value="ANTI-SIGMA FACTOR ANTAGONIST TM_1081-RELATED-RELATED"/>
    <property type="match status" value="1"/>
</dbReference>
<protein>
    <recommendedName>
        <fullName evidence="2">Anti-sigma factor antagonist</fullName>
    </recommendedName>
</protein>
<sequence length="113" mass="12187">MQMALGESGGALVIELRETRLDAAVAIRFKDAIRSATVHPGNPVILDLKRVEFMDSSGLGAIVGAMKLLGPERPLEIAALSPGVRKVFRLTRMDTVFRIHPESPQAQTLPAAE</sequence>
<dbReference type="OrthoDB" id="9796076at2"/>
<dbReference type="AlphaFoldDB" id="A0A3B0M5X0"/>
<dbReference type="EMBL" id="UIHC01000006">
    <property type="protein sequence ID" value="SUZ31163.1"/>
    <property type="molecule type" value="Genomic_DNA"/>
</dbReference>
<organism evidence="4 5">
    <name type="scientific">Roseinatronobacter ekhonensis</name>
    <dbReference type="NCBI Taxonomy" id="254356"/>
    <lineage>
        <taxon>Bacteria</taxon>
        <taxon>Pseudomonadati</taxon>
        <taxon>Pseudomonadota</taxon>
        <taxon>Alphaproteobacteria</taxon>
        <taxon>Rhodobacterales</taxon>
        <taxon>Paracoccaceae</taxon>
        <taxon>Roseinatronobacter</taxon>
    </lineage>
</organism>
<feature type="domain" description="STAS" evidence="3">
    <location>
        <begin position="21"/>
        <end position="113"/>
    </location>
</feature>
<keyword evidence="5" id="KW-1185">Reference proteome</keyword>
<name>A0A3B0M5X0_9RHOB</name>
<dbReference type="InterPro" id="IPR003658">
    <property type="entry name" value="Anti-sigma_ant"/>
</dbReference>
<dbReference type="GO" id="GO:0043856">
    <property type="term" value="F:anti-sigma factor antagonist activity"/>
    <property type="evidence" value="ECO:0007669"/>
    <property type="project" value="InterPro"/>
</dbReference>
<dbReference type="InterPro" id="IPR002645">
    <property type="entry name" value="STAS_dom"/>
</dbReference>